<protein>
    <submittedName>
        <fullName evidence="1">Uncharacterized protein</fullName>
    </submittedName>
</protein>
<sequence length="306" mass="32739">MSYAEPDIVVDFAAGDEVVPLTMTHSRTVTADPLSSGFLWYTPPLAAVPETHQDDSGATWSIAGHDYQVLAMTLPPGEQLVTEIGTYVFGSPELQTKVDLTLCARESVWEGCQRILGGESCVKVLLVNGGATEGFVGITPNFPAKIMPLQFGKHITLDTSLIAQKGVYLSHVGDVTVGCDMDVSPVTCCCAGLGCFRQKITGTGTTFLNAGGTIVYKQLLHDQETITVDTTSIIAMEETVQMGIVPNGRCCTMAFGGECCFSTTLTGPGKVFLQSMSFYKFQQAVQQTVVEEKDRGGPNTNNLNNL</sequence>
<dbReference type="InterPro" id="IPR002838">
    <property type="entry name" value="AIM24"/>
</dbReference>
<dbReference type="PANTHER" id="PTHR43657:SF1">
    <property type="entry name" value="ALTERED INHERITANCE OF MITOCHONDRIA PROTEIN 24, MITOCHONDRIAL"/>
    <property type="match status" value="1"/>
</dbReference>
<evidence type="ECO:0000313" key="1">
    <source>
        <dbReference type="EMBL" id="GAX09677.1"/>
    </source>
</evidence>
<name>A0A1Z5J6Q4_FISSO</name>
<dbReference type="PANTHER" id="PTHR43657">
    <property type="entry name" value="TRYPTOPHAN RNA-BINDING ATTENUATOR PROTEIN-LIKE PROTEIN"/>
    <property type="match status" value="1"/>
</dbReference>
<accession>A0A1Z5J6Q4</accession>
<evidence type="ECO:0000313" key="2">
    <source>
        <dbReference type="Proteomes" id="UP000198406"/>
    </source>
</evidence>
<comment type="caution">
    <text evidence="1">The sequence shown here is derived from an EMBL/GenBank/DDBJ whole genome shotgun (WGS) entry which is preliminary data.</text>
</comment>
<organism evidence="1 2">
    <name type="scientific">Fistulifera solaris</name>
    <name type="common">Oleaginous diatom</name>
    <dbReference type="NCBI Taxonomy" id="1519565"/>
    <lineage>
        <taxon>Eukaryota</taxon>
        <taxon>Sar</taxon>
        <taxon>Stramenopiles</taxon>
        <taxon>Ochrophyta</taxon>
        <taxon>Bacillariophyta</taxon>
        <taxon>Bacillariophyceae</taxon>
        <taxon>Bacillariophycidae</taxon>
        <taxon>Naviculales</taxon>
        <taxon>Naviculaceae</taxon>
        <taxon>Fistulifera</taxon>
    </lineage>
</organism>
<proteinExistence type="predicted"/>
<dbReference type="AlphaFoldDB" id="A0A1Z5J6Q4"/>
<gene>
    <name evidence="1" type="ORF">FisN_19Lh144</name>
</gene>
<dbReference type="EMBL" id="BDSP01000011">
    <property type="protein sequence ID" value="GAX09677.1"/>
    <property type="molecule type" value="Genomic_DNA"/>
</dbReference>
<dbReference type="InterPro" id="IPR036983">
    <property type="entry name" value="AIM24_sf"/>
</dbReference>
<dbReference type="InterPro" id="IPR016031">
    <property type="entry name" value="Trp_RNA-bd_attenuator-like_dom"/>
</dbReference>
<dbReference type="Gene3D" id="3.60.160.10">
    <property type="entry name" value="Mitochondrial biogenesis AIM24"/>
    <property type="match status" value="1"/>
</dbReference>
<keyword evidence="2" id="KW-1185">Reference proteome</keyword>
<reference evidence="1 2" key="1">
    <citation type="journal article" date="2015" name="Plant Cell">
        <title>Oil accumulation by the oleaginous diatom Fistulifera solaris as revealed by the genome and transcriptome.</title>
        <authorList>
            <person name="Tanaka T."/>
            <person name="Maeda Y."/>
            <person name="Veluchamy A."/>
            <person name="Tanaka M."/>
            <person name="Abida H."/>
            <person name="Marechal E."/>
            <person name="Bowler C."/>
            <person name="Muto M."/>
            <person name="Sunaga Y."/>
            <person name="Tanaka M."/>
            <person name="Yoshino T."/>
            <person name="Taniguchi T."/>
            <person name="Fukuda Y."/>
            <person name="Nemoto M."/>
            <person name="Matsumoto M."/>
            <person name="Wong P.S."/>
            <person name="Aburatani S."/>
            <person name="Fujibuchi W."/>
        </authorList>
    </citation>
    <scope>NUCLEOTIDE SEQUENCE [LARGE SCALE GENOMIC DNA]</scope>
    <source>
        <strain evidence="1 2">JPCC DA0580</strain>
    </source>
</reference>
<dbReference type="Pfam" id="PF01987">
    <property type="entry name" value="AIM24"/>
    <property type="match status" value="1"/>
</dbReference>
<dbReference type="Proteomes" id="UP000198406">
    <property type="component" value="Unassembled WGS sequence"/>
</dbReference>
<dbReference type="SUPFAM" id="SSF51219">
    <property type="entry name" value="TRAP-like"/>
    <property type="match status" value="1"/>
</dbReference>
<dbReference type="InParanoid" id="A0A1Z5J6Q4"/>
<dbReference type="OrthoDB" id="1705416at2759"/>